<name>A0A8T3C7X1_DENNO</name>
<evidence type="ECO:0000313" key="3">
    <source>
        <dbReference type="Proteomes" id="UP000829196"/>
    </source>
</evidence>
<evidence type="ECO:0000313" key="2">
    <source>
        <dbReference type="EMBL" id="KAI0529068.1"/>
    </source>
</evidence>
<comment type="caution">
    <text evidence="2">The sequence shown here is derived from an EMBL/GenBank/DDBJ whole genome shotgun (WGS) entry which is preliminary data.</text>
</comment>
<dbReference type="AlphaFoldDB" id="A0A8T3C7X1"/>
<keyword evidence="3" id="KW-1185">Reference proteome</keyword>
<proteinExistence type="predicted"/>
<gene>
    <name evidence="2" type="ORF">KFK09_001613</name>
</gene>
<dbReference type="EMBL" id="JAGYWB010000002">
    <property type="protein sequence ID" value="KAI0529068.1"/>
    <property type="molecule type" value="Genomic_DNA"/>
</dbReference>
<accession>A0A8T3C7X1</accession>
<feature type="compositionally biased region" description="Basic and acidic residues" evidence="1">
    <location>
        <begin position="136"/>
        <end position="153"/>
    </location>
</feature>
<evidence type="ECO:0000256" key="1">
    <source>
        <dbReference type="SAM" id="MobiDB-lite"/>
    </source>
</evidence>
<sequence length="168" mass="18982">MRKANLDPSAFRDRILNPCPIASFPSSSVERPNHCVNLLRFRTQSPLQPVPTVPPPTFPVHLNQTHNLPLQTSDLPSHFLFFSQNLPLPKSDPRLPQNPTAFPVEPQSKFLYLIEQVDNLSHSQHCSIQSALYSSRDRKPYDPHQAESTHEQASDSSLSCKAQCRSTF</sequence>
<reference evidence="2" key="1">
    <citation type="journal article" date="2022" name="Front. Genet.">
        <title>Chromosome-Scale Assembly of the Dendrobium nobile Genome Provides Insights Into the Molecular Mechanism of the Biosynthesis of the Medicinal Active Ingredient of Dendrobium.</title>
        <authorList>
            <person name="Xu Q."/>
            <person name="Niu S.-C."/>
            <person name="Li K.-L."/>
            <person name="Zheng P.-J."/>
            <person name="Zhang X.-J."/>
            <person name="Jia Y."/>
            <person name="Liu Y."/>
            <person name="Niu Y.-X."/>
            <person name="Yu L.-H."/>
            <person name="Chen D.-F."/>
            <person name="Zhang G.-Q."/>
        </authorList>
    </citation>
    <scope>NUCLEOTIDE SEQUENCE</scope>
    <source>
        <tissue evidence="2">Leaf</tissue>
    </source>
</reference>
<organism evidence="2 3">
    <name type="scientific">Dendrobium nobile</name>
    <name type="common">Orchid</name>
    <dbReference type="NCBI Taxonomy" id="94219"/>
    <lineage>
        <taxon>Eukaryota</taxon>
        <taxon>Viridiplantae</taxon>
        <taxon>Streptophyta</taxon>
        <taxon>Embryophyta</taxon>
        <taxon>Tracheophyta</taxon>
        <taxon>Spermatophyta</taxon>
        <taxon>Magnoliopsida</taxon>
        <taxon>Liliopsida</taxon>
        <taxon>Asparagales</taxon>
        <taxon>Orchidaceae</taxon>
        <taxon>Epidendroideae</taxon>
        <taxon>Malaxideae</taxon>
        <taxon>Dendrobiinae</taxon>
        <taxon>Dendrobium</taxon>
    </lineage>
</organism>
<dbReference type="Proteomes" id="UP000829196">
    <property type="component" value="Unassembled WGS sequence"/>
</dbReference>
<protein>
    <submittedName>
        <fullName evidence="2">Uncharacterized protein</fullName>
    </submittedName>
</protein>
<feature type="region of interest" description="Disordered" evidence="1">
    <location>
        <begin position="136"/>
        <end position="156"/>
    </location>
</feature>